<evidence type="ECO:0000256" key="2">
    <source>
        <dbReference type="SAM" id="SignalP"/>
    </source>
</evidence>
<keyword evidence="2" id="KW-0732">Signal</keyword>
<sequence>MNATTLLVGLASGAASAALTFAVGAGSLFSVFLAIFAQLPILIAALGWRHHAGLIGSIAGSVFVYLLLDFDGALGYALSVALPAWWLGYLALLGQPADPDRPEQGMVWYPIGRLLAWAAVIGIVLVVGAVLVQSGGVEAYRATLRAAFTDIMKLHTESVPKDAAQPNEADIKNIVEFLVIMLPPMIAAFWTVVAMLNMWVAGRVVRASGRLVRPWPELAAFNLPALTLMALIGGIAGSFAPGLFGFAAGIVCAAFTVLFATLGLAFLHVATRGRPGRSLLLGISYALLCILPWAGALAALGVFEFLFGLRARMAAASLPPKPSL</sequence>
<dbReference type="Proteomes" id="UP000515317">
    <property type="component" value="Chromosome"/>
</dbReference>
<dbReference type="AlphaFoldDB" id="A0A6S6QPC5"/>
<feature type="chain" id="PRO_5027731060" evidence="2">
    <location>
        <begin position="18"/>
        <end position="324"/>
    </location>
</feature>
<dbReference type="KEGG" id="tso:IZ6_15740"/>
<feature type="transmembrane region" description="Helical" evidence="1">
    <location>
        <begin position="177"/>
        <end position="200"/>
    </location>
</feature>
<keyword evidence="4" id="KW-1185">Reference proteome</keyword>
<dbReference type="Pfam" id="PF09991">
    <property type="entry name" value="DUF2232"/>
    <property type="match status" value="1"/>
</dbReference>
<feature type="transmembrane region" description="Helical" evidence="1">
    <location>
        <begin position="221"/>
        <end position="240"/>
    </location>
</feature>
<gene>
    <name evidence="3" type="ORF">IZ6_15740</name>
</gene>
<feature type="transmembrane region" description="Helical" evidence="1">
    <location>
        <begin position="279"/>
        <end position="303"/>
    </location>
</feature>
<feature type="transmembrane region" description="Helical" evidence="1">
    <location>
        <begin position="52"/>
        <end position="68"/>
    </location>
</feature>
<keyword evidence="1" id="KW-0812">Transmembrane</keyword>
<feature type="transmembrane region" description="Helical" evidence="1">
    <location>
        <begin position="246"/>
        <end position="267"/>
    </location>
</feature>
<dbReference type="RefSeq" id="WP_222877439.1">
    <property type="nucleotide sequence ID" value="NZ_AP023361.1"/>
</dbReference>
<dbReference type="EMBL" id="AP023361">
    <property type="protein sequence ID" value="BCJ90839.1"/>
    <property type="molecule type" value="Genomic_DNA"/>
</dbReference>
<keyword evidence="1" id="KW-0472">Membrane</keyword>
<reference evidence="3 4" key="1">
    <citation type="submission" date="2020-08" db="EMBL/GenBank/DDBJ databases">
        <title>Genome sequence of Rhizobiales bacterium strain IZ6.</title>
        <authorList>
            <person name="Nakai R."/>
            <person name="Naganuma T."/>
        </authorList>
    </citation>
    <scope>NUCLEOTIDE SEQUENCE [LARGE SCALE GENOMIC DNA]</scope>
    <source>
        <strain evidence="3 4">IZ6</strain>
    </source>
</reference>
<name>A0A6S6QPC5_9HYPH</name>
<proteinExistence type="predicted"/>
<keyword evidence="1" id="KW-1133">Transmembrane helix</keyword>
<accession>A0A6S6QPC5</accession>
<feature type="transmembrane region" description="Helical" evidence="1">
    <location>
        <begin position="74"/>
        <end position="93"/>
    </location>
</feature>
<evidence type="ECO:0000313" key="4">
    <source>
        <dbReference type="Proteomes" id="UP000515317"/>
    </source>
</evidence>
<feature type="transmembrane region" description="Helical" evidence="1">
    <location>
        <begin position="114"/>
        <end position="132"/>
    </location>
</feature>
<dbReference type="InterPro" id="IPR018710">
    <property type="entry name" value="DUF2232"/>
</dbReference>
<organism evidence="3 4">
    <name type="scientific">Terrihabitans soli</name>
    <dbReference type="NCBI Taxonomy" id="708113"/>
    <lineage>
        <taxon>Bacteria</taxon>
        <taxon>Pseudomonadati</taxon>
        <taxon>Pseudomonadota</taxon>
        <taxon>Alphaproteobacteria</taxon>
        <taxon>Hyphomicrobiales</taxon>
        <taxon>Terrihabitans</taxon>
    </lineage>
</organism>
<evidence type="ECO:0000313" key="3">
    <source>
        <dbReference type="EMBL" id="BCJ90839.1"/>
    </source>
</evidence>
<evidence type="ECO:0000256" key="1">
    <source>
        <dbReference type="SAM" id="Phobius"/>
    </source>
</evidence>
<feature type="signal peptide" evidence="2">
    <location>
        <begin position="1"/>
        <end position="17"/>
    </location>
</feature>
<protein>
    <submittedName>
        <fullName evidence="3">Membrane protein</fullName>
    </submittedName>
</protein>